<dbReference type="InterPro" id="IPR032675">
    <property type="entry name" value="LRR_dom_sf"/>
</dbReference>
<proteinExistence type="predicted"/>
<dbReference type="PANTHER" id="PTHR38926">
    <property type="entry name" value="F-BOX DOMAIN CONTAINING PROTEIN, EXPRESSED"/>
    <property type="match status" value="1"/>
</dbReference>
<gene>
    <name evidence="2" type="ORF">AG4045_004171</name>
</gene>
<dbReference type="Gene3D" id="3.80.10.10">
    <property type="entry name" value="Ribonuclease Inhibitor"/>
    <property type="match status" value="1"/>
</dbReference>
<organism evidence="2 3">
    <name type="scientific">Apium graveolens</name>
    <name type="common">Celery</name>
    <dbReference type="NCBI Taxonomy" id="4045"/>
    <lineage>
        <taxon>Eukaryota</taxon>
        <taxon>Viridiplantae</taxon>
        <taxon>Streptophyta</taxon>
        <taxon>Embryophyta</taxon>
        <taxon>Tracheophyta</taxon>
        <taxon>Spermatophyta</taxon>
        <taxon>Magnoliopsida</taxon>
        <taxon>eudicotyledons</taxon>
        <taxon>Gunneridae</taxon>
        <taxon>Pentapetalae</taxon>
        <taxon>asterids</taxon>
        <taxon>campanulids</taxon>
        <taxon>Apiales</taxon>
        <taxon>Apiaceae</taxon>
        <taxon>Apioideae</taxon>
        <taxon>apioid superclade</taxon>
        <taxon>Apieae</taxon>
        <taxon>Apium</taxon>
    </lineage>
</organism>
<dbReference type="Pfam" id="PF00646">
    <property type="entry name" value="F-box"/>
    <property type="match status" value="1"/>
</dbReference>
<dbReference type="EMBL" id="WRXP01000462">
    <property type="protein sequence ID" value="KAF1002762.1"/>
    <property type="molecule type" value="Genomic_DNA"/>
</dbReference>
<reference evidence="2" key="1">
    <citation type="submission" date="2020-01" db="EMBL/GenBank/DDBJ databases">
        <title>The Celery Genome Sequence Reveals Sequential Paleo-tetraploidization, Resistance Gene Elimination, Karyotype Evolution, and Functional Innovation in Apiales.</title>
        <authorList>
            <person name="Song X."/>
        </authorList>
    </citation>
    <scope>NUCLEOTIDE SEQUENCE</scope>
    <source>
        <tissue evidence="2">Leaf</tissue>
    </source>
</reference>
<name>A0A6L5BDI7_APIGR</name>
<feature type="domain" description="F-box" evidence="1">
    <location>
        <begin position="2"/>
        <end position="34"/>
    </location>
</feature>
<dbReference type="InterPro" id="IPR036047">
    <property type="entry name" value="F-box-like_dom_sf"/>
</dbReference>
<dbReference type="AlphaFoldDB" id="A0A6L5BDI7"/>
<sequence length="98" mass="11623">MSILERVNCYDMLMSVKKICKLWHRLCKDPHIWRVVKILRDVLSEKLKENKADPVDHEVINKVLEKMAMHVIDLSCGQLLDLSIQGFGYDYLLQYIYQ</sequence>
<dbReference type="Proteomes" id="UP000593563">
    <property type="component" value="Unassembled WGS sequence"/>
</dbReference>
<evidence type="ECO:0000313" key="2">
    <source>
        <dbReference type="EMBL" id="KAF1002762.1"/>
    </source>
</evidence>
<dbReference type="SUPFAM" id="SSF81383">
    <property type="entry name" value="F-box domain"/>
    <property type="match status" value="1"/>
</dbReference>
<comment type="caution">
    <text evidence="2">The sequence shown here is derived from an EMBL/GenBank/DDBJ whole genome shotgun (WGS) entry which is preliminary data.</text>
</comment>
<dbReference type="PANTHER" id="PTHR38926:SF2">
    <property type="entry name" value="F-BOX_LRR-REPEAT PROTEIN 21-RELATED"/>
    <property type="match status" value="1"/>
</dbReference>
<feature type="non-terminal residue" evidence="2">
    <location>
        <position position="98"/>
    </location>
</feature>
<protein>
    <recommendedName>
        <fullName evidence="1">F-box domain-containing protein</fullName>
    </recommendedName>
</protein>
<accession>A0A6L5BDI7</accession>
<evidence type="ECO:0000313" key="3">
    <source>
        <dbReference type="Proteomes" id="UP000593563"/>
    </source>
</evidence>
<dbReference type="InterPro" id="IPR001810">
    <property type="entry name" value="F-box_dom"/>
</dbReference>
<keyword evidence="3" id="KW-1185">Reference proteome</keyword>
<evidence type="ECO:0000259" key="1">
    <source>
        <dbReference type="Pfam" id="PF00646"/>
    </source>
</evidence>